<evidence type="ECO:0000313" key="3">
    <source>
        <dbReference type="Proteomes" id="UP000499080"/>
    </source>
</evidence>
<dbReference type="PANTHER" id="PTHR46060">
    <property type="entry name" value="MARINER MOS1 TRANSPOSASE-LIKE PROTEIN"/>
    <property type="match status" value="1"/>
</dbReference>
<dbReference type="AlphaFoldDB" id="A0A4Y2EHC8"/>
<reference evidence="2 3" key="1">
    <citation type="journal article" date="2019" name="Sci. Rep.">
        <title>Orb-weaving spider Araneus ventricosus genome elucidates the spidroin gene catalogue.</title>
        <authorList>
            <person name="Kono N."/>
            <person name="Nakamura H."/>
            <person name="Ohtoshi R."/>
            <person name="Moran D.A.P."/>
            <person name="Shinohara A."/>
            <person name="Yoshida Y."/>
            <person name="Fujiwara M."/>
            <person name="Mori M."/>
            <person name="Tomita M."/>
            <person name="Arakawa K."/>
        </authorList>
    </citation>
    <scope>NUCLEOTIDE SEQUENCE [LARGE SCALE GENOMIC DNA]</scope>
</reference>
<sequence length="212" mass="24033">MDIVMQEEETITQHVRGLRRIASRWPSDYFLLKEHLSGTRFSSDSENSLLRTGSMGGRAFCQVGLNKDGKEAVEDEPRSGRPPTRTTPANIERVRRMLADDLCLSLIAEELKISLDIDSVSNIVHKHLQKRKICARFVLHKLSDEQKQHQMETSGDFIDACDRNPKFLETIITGESRGATSSIRRPSDSPWNGVHRRLPPPSQKISSDQIQD</sequence>
<protein>
    <submittedName>
        <fullName evidence="2">Uncharacterized protein</fullName>
    </submittedName>
</protein>
<evidence type="ECO:0000313" key="2">
    <source>
        <dbReference type="EMBL" id="GBM27285.1"/>
    </source>
</evidence>
<dbReference type="InterPro" id="IPR052709">
    <property type="entry name" value="Transposase-MT_Hybrid"/>
</dbReference>
<gene>
    <name evidence="2" type="ORF">AVEN_208444_1</name>
</gene>
<feature type="compositionally biased region" description="Basic and acidic residues" evidence="1">
    <location>
        <begin position="69"/>
        <end position="79"/>
    </location>
</feature>
<name>A0A4Y2EHC8_ARAVE</name>
<proteinExistence type="predicted"/>
<feature type="region of interest" description="Disordered" evidence="1">
    <location>
        <begin position="174"/>
        <end position="212"/>
    </location>
</feature>
<dbReference type="Proteomes" id="UP000499080">
    <property type="component" value="Unassembled WGS sequence"/>
</dbReference>
<organism evidence="2 3">
    <name type="scientific">Araneus ventricosus</name>
    <name type="common">Orbweaver spider</name>
    <name type="synonym">Epeira ventricosa</name>
    <dbReference type="NCBI Taxonomy" id="182803"/>
    <lineage>
        <taxon>Eukaryota</taxon>
        <taxon>Metazoa</taxon>
        <taxon>Ecdysozoa</taxon>
        <taxon>Arthropoda</taxon>
        <taxon>Chelicerata</taxon>
        <taxon>Arachnida</taxon>
        <taxon>Araneae</taxon>
        <taxon>Araneomorphae</taxon>
        <taxon>Entelegynae</taxon>
        <taxon>Araneoidea</taxon>
        <taxon>Araneidae</taxon>
        <taxon>Araneus</taxon>
    </lineage>
</organism>
<dbReference type="PANTHER" id="PTHR46060:SF1">
    <property type="entry name" value="MARINER MOS1 TRANSPOSASE-LIKE PROTEIN"/>
    <property type="match status" value="1"/>
</dbReference>
<dbReference type="EMBL" id="BGPR01000580">
    <property type="protein sequence ID" value="GBM27285.1"/>
    <property type="molecule type" value="Genomic_DNA"/>
</dbReference>
<keyword evidence="3" id="KW-1185">Reference proteome</keyword>
<accession>A0A4Y2EHC8</accession>
<comment type="caution">
    <text evidence="2">The sequence shown here is derived from an EMBL/GenBank/DDBJ whole genome shotgun (WGS) entry which is preliminary data.</text>
</comment>
<evidence type="ECO:0000256" key="1">
    <source>
        <dbReference type="SAM" id="MobiDB-lite"/>
    </source>
</evidence>
<feature type="compositionally biased region" description="Polar residues" evidence="1">
    <location>
        <begin position="203"/>
        <end position="212"/>
    </location>
</feature>
<feature type="region of interest" description="Disordered" evidence="1">
    <location>
        <begin position="69"/>
        <end position="88"/>
    </location>
</feature>